<evidence type="ECO:0000259" key="3">
    <source>
        <dbReference type="SMART" id="SM00981"/>
    </source>
</evidence>
<dbReference type="InterPro" id="IPR004114">
    <property type="entry name" value="THUMP_dom"/>
</dbReference>
<feature type="domain" description="THUMP" evidence="3">
    <location>
        <begin position="57"/>
        <end position="154"/>
    </location>
</feature>
<dbReference type="InterPro" id="IPR054170">
    <property type="entry name" value="RlmL_1st"/>
</dbReference>
<dbReference type="Proteomes" id="UP000239863">
    <property type="component" value="Unassembled WGS sequence"/>
</dbReference>
<name>A0A2S6FYR1_9CLOT</name>
<evidence type="ECO:0000256" key="1">
    <source>
        <dbReference type="ARBA" id="ARBA00022603"/>
    </source>
</evidence>
<dbReference type="Pfam" id="PF22020">
    <property type="entry name" value="RlmL_1st"/>
    <property type="match status" value="1"/>
</dbReference>
<keyword evidence="1 4" id="KW-0489">Methyltransferase</keyword>
<dbReference type="SMART" id="SM00981">
    <property type="entry name" value="THUMP"/>
    <property type="match status" value="1"/>
</dbReference>
<dbReference type="STRING" id="37659.GCA_000703125_00895"/>
<dbReference type="GO" id="GO:0070043">
    <property type="term" value="F:rRNA (guanine-N7-)-methyltransferase activity"/>
    <property type="evidence" value="ECO:0007669"/>
    <property type="project" value="TreeGrafter"/>
</dbReference>
<dbReference type="GO" id="GO:0003723">
    <property type="term" value="F:RNA binding"/>
    <property type="evidence" value="ECO:0007669"/>
    <property type="project" value="InterPro"/>
</dbReference>
<proteinExistence type="predicted"/>
<dbReference type="PROSITE" id="PS00092">
    <property type="entry name" value="N6_MTASE"/>
    <property type="match status" value="1"/>
</dbReference>
<dbReference type="SUPFAM" id="SSF53335">
    <property type="entry name" value="S-adenosyl-L-methionine-dependent methyltransferases"/>
    <property type="match status" value="1"/>
</dbReference>
<evidence type="ECO:0000313" key="5">
    <source>
        <dbReference type="Proteomes" id="UP000239863"/>
    </source>
</evidence>
<dbReference type="EMBL" id="PTIS01000004">
    <property type="protein sequence ID" value="PPK48750.1"/>
    <property type="molecule type" value="Genomic_DNA"/>
</dbReference>
<dbReference type="InterPro" id="IPR053943">
    <property type="entry name" value="RlmKL-like_Mtase_CS"/>
</dbReference>
<accession>A0A2S6FYR1</accession>
<sequence>MEYTIIATSTFGLEKVVANELKALGYEDLTIENGKVMFQGDEMDIVTCNMWLRTADRVLIRMAEFKAENFEELFQGTLAVEWGDLIPITGFMHIVGKSIKSKLHSVPDCQSIVKKAVIESMKRKYRRDLFSEDGAEYKIEVAILKDIVTLTVDTTGPGLHKRGYRGLSGEAPLKETLAAAMVLLSKWEPSRTLADPLCGSGTIAIEAAMIGRNIAPGINRSFVSEQWEMIPKDLWEDIRKYAKEAVNDKEFKILASDINGSVLKTARENAEKAGVGENVVFQKLDIKDFSSKKKYGFIITNPPYGERLGEASEVEALYEDMGVVYKELNEWSFFAITSHLGFQKLFGEKAHKNRKLYNGRLLCYYYQYFSEEPKKEKREDNKETKSEEIWK</sequence>
<reference evidence="4 5" key="1">
    <citation type="submission" date="2018-02" db="EMBL/GenBank/DDBJ databases">
        <title>Genomic Encyclopedia of Archaeal and Bacterial Type Strains, Phase II (KMG-II): from individual species to whole genera.</title>
        <authorList>
            <person name="Goeker M."/>
        </authorList>
    </citation>
    <scope>NUCLEOTIDE SEQUENCE [LARGE SCALE GENOMIC DNA]</scope>
    <source>
        <strain evidence="4 5">DSM 15099</strain>
    </source>
</reference>
<evidence type="ECO:0000256" key="2">
    <source>
        <dbReference type="ARBA" id="ARBA00022679"/>
    </source>
</evidence>
<dbReference type="Gene3D" id="3.40.50.150">
    <property type="entry name" value="Vaccinia Virus protein VP39"/>
    <property type="match status" value="1"/>
</dbReference>
<evidence type="ECO:0000313" key="4">
    <source>
        <dbReference type="EMBL" id="PPK48750.1"/>
    </source>
</evidence>
<dbReference type="AlphaFoldDB" id="A0A2S6FYR1"/>
<dbReference type="OrthoDB" id="9809404at2"/>
<dbReference type="Gene3D" id="3.30.2130.30">
    <property type="match status" value="1"/>
</dbReference>
<dbReference type="InterPro" id="IPR029063">
    <property type="entry name" value="SAM-dependent_MTases_sf"/>
</dbReference>
<dbReference type="CDD" id="cd11715">
    <property type="entry name" value="THUMP_AdoMetMT"/>
    <property type="match status" value="1"/>
</dbReference>
<dbReference type="PANTHER" id="PTHR47313">
    <property type="entry name" value="RIBOSOMAL RNA LARGE SUBUNIT METHYLTRANSFERASE K/L"/>
    <property type="match status" value="1"/>
</dbReference>
<comment type="caution">
    <text evidence="4">The sequence shown here is derived from an EMBL/GenBank/DDBJ whole genome shotgun (WGS) entry which is preliminary data.</text>
</comment>
<dbReference type="Pfam" id="PF01170">
    <property type="entry name" value="UPF0020"/>
    <property type="match status" value="1"/>
</dbReference>
<dbReference type="Pfam" id="PF02926">
    <property type="entry name" value="THUMP"/>
    <property type="match status" value="1"/>
</dbReference>
<dbReference type="GO" id="GO:0008990">
    <property type="term" value="F:rRNA (guanine-N2-)-methyltransferase activity"/>
    <property type="evidence" value="ECO:0007669"/>
    <property type="project" value="TreeGrafter"/>
</dbReference>
<organism evidence="4 5">
    <name type="scientific">Clostridium algidicarnis DSM 15099</name>
    <dbReference type="NCBI Taxonomy" id="1121295"/>
    <lineage>
        <taxon>Bacteria</taxon>
        <taxon>Bacillati</taxon>
        <taxon>Bacillota</taxon>
        <taxon>Clostridia</taxon>
        <taxon>Eubacteriales</taxon>
        <taxon>Clostridiaceae</taxon>
        <taxon>Clostridium</taxon>
    </lineage>
</organism>
<dbReference type="InterPro" id="IPR000241">
    <property type="entry name" value="RlmKL-like_Mtase"/>
</dbReference>
<protein>
    <submittedName>
        <fullName evidence="4">Putative N6-adenine-specific DNA methylase</fullName>
    </submittedName>
</protein>
<dbReference type="PROSITE" id="PS01261">
    <property type="entry name" value="UPF0020"/>
    <property type="match status" value="1"/>
</dbReference>
<dbReference type="RefSeq" id="WP_104409489.1">
    <property type="nucleotide sequence ID" value="NZ_PTIS01000004.1"/>
</dbReference>
<keyword evidence="2" id="KW-0808">Transferase</keyword>
<dbReference type="PANTHER" id="PTHR47313:SF1">
    <property type="entry name" value="RIBOSOMAL RNA LARGE SUBUNIT METHYLTRANSFERASE K_L"/>
    <property type="match status" value="1"/>
</dbReference>
<gene>
    <name evidence="4" type="ORF">BD821_1046</name>
</gene>
<dbReference type="InterPro" id="IPR002052">
    <property type="entry name" value="DNA_methylase_N6_adenine_CS"/>
</dbReference>